<evidence type="ECO:0000313" key="3">
    <source>
        <dbReference type="Proteomes" id="UP000009172"/>
    </source>
</evidence>
<name>F2S9D2_TRIT1</name>
<feature type="region of interest" description="Disordered" evidence="1">
    <location>
        <begin position="1"/>
        <end position="104"/>
    </location>
</feature>
<reference evidence="3" key="1">
    <citation type="journal article" date="2012" name="MBio">
        <title>Comparative genome analysis of Trichophyton rubrum and related dermatophytes reveals candidate genes involved in infection.</title>
        <authorList>
            <person name="Martinez D.A."/>
            <person name="Oliver B.G."/>
            <person name="Graeser Y."/>
            <person name="Goldberg J.M."/>
            <person name="Li W."/>
            <person name="Martinez-Rossi N.M."/>
            <person name="Monod M."/>
            <person name="Shelest E."/>
            <person name="Barton R.C."/>
            <person name="Birch E."/>
            <person name="Brakhage A.A."/>
            <person name="Chen Z."/>
            <person name="Gurr S.J."/>
            <person name="Heiman D."/>
            <person name="Heitman J."/>
            <person name="Kosti I."/>
            <person name="Rossi A."/>
            <person name="Saif S."/>
            <person name="Samalova M."/>
            <person name="Saunders C.W."/>
            <person name="Shea T."/>
            <person name="Summerbell R.C."/>
            <person name="Xu J."/>
            <person name="Young S."/>
            <person name="Zeng Q."/>
            <person name="Birren B.W."/>
            <person name="Cuomo C.A."/>
            <person name="White T.C."/>
        </authorList>
    </citation>
    <scope>NUCLEOTIDE SEQUENCE [LARGE SCALE GENOMIC DNA]</scope>
    <source>
        <strain evidence="3">CBS 112818</strain>
    </source>
</reference>
<dbReference type="EMBL" id="GG698533">
    <property type="protein sequence ID" value="EGE00182.1"/>
    <property type="molecule type" value="Genomic_DNA"/>
</dbReference>
<evidence type="ECO:0000256" key="1">
    <source>
        <dbReference type="SAM" id="MobiDB-lite"/>
    </source>
</evidence>
<dbReference type="AlphaFoldDB" id="F2S9D2"/>
<proteinExistence type="predicted"/>
<feature type="compositionally biased region" description="Basic residues" evidence="1">
    <location>
        <begin position="158"/>
        <end position="167"/>
    </location>
</feature>
<organism evidence="2 3">
    <name type="scientific">Trichophyton tonsurans (strain CBS 112818)</name>
    <name type="common">Scalp ringworm fungus</name>
    <dbReference type="NCBI Taxonomy" id="647933"/>
    <lineage>
        <taxon>Eukaryota</taxon>
        <taxon>Fungi</taxon>
        <taxon>Dikarya</taxon>
        <taxon>Ascomycota</taxon>
        <taxon>Pezizomycotina</taxon>
        <taxon>Eurotiomycetes</taxon>
        <taxon>Eurotiomycetidae</taxon>
        <taxon>Onygenales</taxon>
        <taxon>Arthrodermataceae</taxon>
        <taxon>Trichophyton</taxon>
    </lineage>
</organism>
<feature type="compositionally biased region" description="Acidic residues" evidence="1">
    <location>
        <begin position="68"/>
        <end position="79"/>
    </location>
</feature>
<protein>
    <submittedName>
        <fullName evidence="2">Uncharacterized protein</fullName>
    </submittedName>
</protein>
<evidence type="ECO:0000313" key="2">
    <source>
        <dbReference type="EMBL" id="EGE00182.1"/>
    </source>
</evidence>
<dbReference type="Proteomes" id="UP000009172">
    <property type="component" value="Unassembled WGS sequence"/>
</dbReference>
<accession>F2S9D2</accession>
<feature type="compositionally biased region" description="Basic and acidic residues" evidence="1">
    <location>
        <begin position="123"/>
        <end position="132"/>
    </location>
</feature>
<gene>
    <name evidence="2" type="ORF">TESG_07502</name>
</gene>
<dbReference type="HOGENOM" id="CLU_1310901_0_0_1"/>
<sequence length="210" mass="24960">MSGQPQAVDADGAHSYLFPLSRTVTPLGLASGGWEKRRRRRRSKLLEASEYKLATKRKRQRQNKDSVNDDDDDDDDDERERERERRGGRKGKSAARTGTSLRGRWGVEREREDVIRFLMDGNGETRDERRETLTSCKSQTEETAVRRKRREEEEEEKKKRKRRLKTARWREARYHTGPNRRPAEQRQQIRDAANLDVTYNILRHRQRVTR</sequence>
<feature type="region of interest" description="Disordered" evidence="1">
    <location>
        <begin position="122"/>
        <end position="190"/>
    </location>
</feature>
<keyword evidence="3" id="KW-1185">Reference proteome</keyword>